<dbReference type="GO" id="GO:0008253">
    <property type="term" value="F:5'-nucleotidase activity"/>
    <property type="evidence" value="ECO:0007669"/>
    <property type="project" value="UniProtKB-EC"/>
</dbReference>
<dbReference type="Pfam" id="PF01975">
    <property type="entry name" value="SurE"/>
    <property type="match status" value="1"/>
</dbReference>
<proteinExistence type="inferred from homology"/>
<feature type="domain" description="Survival protein SurE-like phosphatase/nucleotidase" evidence="8">
    <location>
        <begin position="6"/>
        <end position="184"/>
    </location>
</feature>
<name>A0ABS4TKJ6_9PSEU</name>
<evidence type="ECO:0000256" key="6">
    <source>
        <dbReference type="ARBA" id="ARBA00022741"/>
    </source>
</evidence>
<evidence type="ECO:0000256" key="4">
    <source>
        <dbReference type="ARBA" id="ARBA00022490"/>
    </source>
</evidence>
<comment type="catalytic activity">
    <reaction evidence="1">
        <text>a ribonucleoside 5'-phosphate + H2O = a ribonucleoside + phosphate</text>
        <dbReference type="Rhea" id="RHEA:12484"/>
        <dbReference type="ChEBI" id="CHEBI:15377"/>
        <dbReference type="ChEBI" id="CHEBI:18254"/>
        <dbReference type="ChEBI" id="CHEBI:43474"/>
        <dbReference type="ChEBI" id="CHEBI:58043"/>
        <dbReference type="EC" id="3.1.3.5"/>
    </reaction>
</comment>
<organism evidence="9 10">
    <name type="scientific">Kibdelosporangium banguiense</name>
    <dbReference type="NCBI Taxonomy" id="1365924"/>
    <lineage>
        <taxon>Bacteria</taxon>
        <taxon>Bacillati</taxon>
        <taxon>Actinomycetota</taxon>
        <taxon>Actinomycetes</taxon>
        <taxon>Pseudonocardiales</taxon>
        <taxon>Pseudonocardiaceae</taxon>
        <taxon>Kibdelosporangium</taxon>
    </lineage>
</organism>
<evidence type="ECO:0000256" key="1">
    <source>
        <dbReference type="ARBA" id="ARBA00000815"/>
    </source>
</evidence>
<dbReference type="Gene3D" id="3.40.1210.10">
    <property type="entry name" value="Survival protein SurE-like phosphatase/nucleotidase"/>
    <property type="match status" value="1"/>
</dbReference>
<evidence type="ECO:0000256" key="2">
    <source>
        <dbReference type="ARBA" id="ARBA00011062"/>
    </source>
</evidence>
<sequence>MAVPRVLITNDDGIDSPGLLALARCSVDLGWETVVAAPVQESSGTGAGLNAAFADRQVAVQWRELPGLPDVEAFAVAAHPGFIVLAACGDGFGPRPDLVLSGINRGANLGRAVLHSGTVGAAVTAGINGVRALAVSLDVALSRNAEAYWETASKIVRLLLPSVARLDQGSVLNLNVPNVPELDADRSPRWATLASHGRIQSKVTRIGDNAIELAAVEVDGRLEPGTDAAVLAEGYPTITALRSISEDFDLQGSST</sequence>
<comment type="caution">
    <text evidence="9">The sequence shown here is derived from an EMBL/GenBank/DDBJ whole genome shotgun (WGS) entry which is preliminary data.</text>
</comment>
<keyword evidence="6" id="KW-0547">Nucleotide-binding</keyword>
<dbReference type="Proteomes" id="UP001519332">
    <property type="component" value="Unassembled WGS sequence"/>
</dbReference>
<comment type="similarity">
    <text evidence="2">Belongs to the SurE nucleotidase family.</text>
</comment>
<dbReference type="RefSeq" id="WP_307855268.1">
    <property type="nucleotide sequence ID" value="NZ_JAGINW010000001.1"/>
</dbReference>
<evidence type="ECO:0000256" key="7">
    <source>
        <dbReference type="ARBA" id="ARBA00022801"/>
    </source>
</evidence>
<dbReference type="PANTHER" id="PTHR30457">
    <property type="entry name" value="5'-NUCLEOTIDASE SURE"/>
    <property type="match status" value="1"/>
</dbReference>
<evidence type="ECO:0000256" key="5">
    <source>
        <dbReference type="ARBA" id="ARBA00022723"/>
    </source>
</evidence>
<keyword evidence="5" id="KW-0479">Metal-binding</keyword>
<evidence type="ECO:0000313" key="9">
    <source>
        <dbReference type="EMBL" id="MBP2324955.1"/>
    </source>
</evidence>
<dbReference type="EC" id="3.1.3.5" evidence="3"/>
<reference evidence="9 10" key="1">
    <citation type="submission" date="2021-03" db="EMBL/GenBank/DDBJ databases">
        <title>Sequencing the genomes of 1000 actinobacteria strains.</title>
        <authorList>
            <person name="Klenk H.-P."/>
        </authorList>
    </citation>
    <scope>NUCLEOTIDE SEQUENCE [LARGE SCALE GENOMIC DNA]</scope>
    <source>
        <strain evidence="9 10">DSM 46670</strain>
    </source>
</reference>
<evidence type="ECO:0000259" key="8">
    <source>
        <dbReference type="Pfam" id="PF01975"/>
    </source>
</evidence>
<keyword evidence="10" id="KW-1185">Reference proteome</keyword>
<dbReference type="InterPro" id="IPR002828">
    <property type="entry name" value="SurE-like_Pase/nucleotidase"/>
</dbReference>
<dbReference type="InterPro" id="IPR036523">
    <property type="entry name" value="SurE-like_sf"/>
</dbReference>
<protein>
    <recommendedName>
        <fullName evidence="3">5'-nucleotidase</fullName>
        <ecNumber evidence="3">3.1.3.5</ecNumber>
    </recommendedName>
</protein>
<keyword evidence="7 9" id="KW-0378">Hydrolase</keyword>
<accession>A0ABS4TKJ6</accession>
<dbReference type="PANTHER" id="PTHR30457:SF12">
    <property type="entry name" value="5'_3'-NUCLEOTIDASE SURE"/>
    <property type="match status" value="1"/>
</dbReference>
<evidence type="ECO:0000256" key="3">
    <source>
        <dbReference type="ARBA" id="ARBA00012643"/>
    </source>
</evidence>
<dbReference type="SUPFAM" id="SSF64167">
    <property type="entry name" value="SurE-like"/>
    <property type="match status" value="1"/>
</dbReference>
<keyword evidence="4" id="KW-0963">Cytoplasm</keyword>
<evidence type="ECO:0000313" key="10">
    <source>
        <dbReference type="Proteomes" id="UP001519332"/>
    </source>
</evidence>
<dbReference type="InterPro" id="IPR030048">
    <property type="entry name" value="SurE"/>
</dbReference>
<gene>
    <name evidence="9" type="ORF">JOF56_005340</name>
</gene>
<dbReference type="EMBL" id="JAGINW010000001">
    <property type="protein sequence ID" value="MBP2324955.1"/>
    <property type="molecule type" value="Genomic_DNA"/>
</dbReference>